<protein>
    <submittedName>
        <fullName evidence="1">Uncharacterized protein</fullName>
    </submittedName>
</protein>
<proteinExistence type="predicted"/>
<name>A0ABR3JSE7_9AGAR</name>
<accession>A0ABR3JSE7</accession>
<evidence type="ECO:0000313" key="1">
    <source>
        <dbReference type="EMBL" id="KAL0958569.1"/>
    </source>
</evidence>
<comment type="caution">
    <text evidence="1">The sequence shown here is derived from an EMBL/GenBank/DDBJ whole genome shotgun (WGS) entry which is preliminary data.</text>
</comment>
<gene>
    <name evidence="1" type="ORF">HGRIS_000709</name>
</gene>
<organism evidence="1 2">
    <name type="scientific">Hohenbuehelia grisea</name>
    <dbReference type="NCBI Taxonomy" id="104357"/>
    <lineage>
        <taxon>Eukaryota</taxon>
        <taxon>Fungi</taxon>
        <taxon>Dikarya</taxon>
        <taxon>Basidiomycota</taxon>
        <taxon>Agaricomycotina</taxon>
        <taxon>Agaricomycetes</taxon>
        <taxon>Agaricomycetidae</taxon>
        <taxon>Agaricales</taxon>
        <taxon>Pleurotineae</taxon>
        <taxon>Pleurotaceae</taxon>
        <taxon>Hohenbuehelia</taxon>
    </lineage>
</organism>
<reference evidence="2" key="1">
    <citation type="submission" date="2024-06" db="EMBL/GenBank/DDBJ databases">
        <title>Multi-omics analyses provide insights into the biosynthesis of the anticancer antibiotic pleurotin in Hohenbuehelia grisea.</title>
        <authorList>
            <person name="Weaver J.A."/>
            <person name="Alberti F."/>
        </authorList>
    </citation>
    <scope>NUCLEOTIDE SEQUENCE [LARGE SCALE GENOMIC DNA]</scope>
    <source>
        <strain evidence="2">T-177</strain>
    </source>
</reference>
<dbReference type="EMBL" id="JASNQZ010000004">
    <property type="protein sequence ID" value="KAL0958569.1"/>
    <property type="molecule type" value="Genomic_DNA"/>
</dbReference>
<sequence length="256" mass="28424">MTGRTIVTHPLRSVFTDVSGSYALSVEIHSQVIVTHSLLSSHEFHEYERTLAHSLYWRATIATALDDSAVLTYSRDAVDSWQRLYDARPVAFDFGILLQALTLYDCNLSLRDQFDESLDCSQQILLLLRMTPDFEPDGFPTLTWSASGEADVVFSSSRSITRPLNVAFTEASCLWNLGKSLVMLGRYADARVAAMDAVSCLQACLTCFPESQIGGDVLVEWRSTIPRWNSIPRTPVDLSQTDFNTGPRAESIAESG</sequence>
<dbReference type="Proteomes" id="UP001556367">
    <property type="component" value="Unassembled WGS sequence"/>
</dbReference>
<evidence type="ECO:0000313" key="2">
    <source>
        <dbReference type="Proteomes" id="UP001556367"/>
    </source>
</evidence>
<keyword evidence="2" id="KW-1185">Reference proteome</keyword>